<organism evidence="2 3">
    <name type="scientific">Jiella pacifica</name>
    <dbReference type="NCBI Taxonomy" id="2696469"/>
    <lineage>
        <taxon>Bacteria</taxon>
        <taxon>Pseudomonadati</taxon>
        <taxon>Pseudomonadota</taxon>
        <taxon>Alphaproteobacteria</taxon>
        <taxon>Hyphomicrobiales</taxon>
        <taxon>Aurantimonadaceae</taxon>
        <taxon>Jiella</taxon>
    </lineage>
</organism>
<dbReference type="CDD" id="cd01918">
    <property type="entry name" value="HprK_C"/>
    <property type="match status" value="1"/>
</dbReference>
<dbReference type="SUPFAM" id="SSF53795">
    <property type="entry name" value="PEP carboxykinase-like"/>
    <property type="match status" value="1"/>
</dbReference>
<evidence type="ECO:0000313" key="2">
    <source>
        <dbReference type="EMBL" id="NDW02849.1"/>
    </source>
</evidence>
<keyword evidence="3" id="KW-1185">Reference proteome</keyword>
<feature type="domain" description="HPr kinase/phosphorylase C-terminal" evidence="1">
    <location>
        <begin position="3"/>
        <end position="84"/>
    </location>
</feature>
<evidence type="ECO:0000313" key="3">
    <source>
        <dbReference type="Proteomes" id="UP000469011"/>
    </source>
</evidence>
<name>A0A6N9SYM9_9HYPH</name>
<dbReference type="Proteomes" id="UP000469011">
    <property type="component" value="Unassembled WGS sequence"/>
</dbReference>
<protein>
    <recommendedName>
        <fullName evidence="1">HPr kinase/phosphorylase C-terminal domain-containing protein</fullName>
    </recommendedName>
</protein>
<dbReference type="Gene3D" id="3.40.50.300">
    <property type="entry name" value="P-loop containing nucleotide triphosphate hydrolases"/>
    <property type="match status" value="1"/>
</dbReference>
<dbReference type="GO" id="GO:0006109">
    <property type="term" value="P:regulation of carbohydrate metabolic process"/>
    <property type="evidence" value="ECO:0007669"/>
    <property type="project" value="InterPro"/>
</dbReference>
<dbReference type="AlphaFoldDB" id="A0A6N9SYM9"/>
<accession>A0A6N9SYM9</accession>
<dbReference type="InterPro" id="IPR027417">
    <property type="entry name" value="P-loop_NTPase"/>
</dbReference>
<dbReference type="InterPro" id="IPR011104">
    <property type="entry name" value="Hpr_kin/Pase_C"/>
</dbReference>
<sequence>MTAAANLHACAVALRGRGILIRGPAGSGKSALALALLRRGPAAGVEAELVADDRVIAEASDGTIKLSAPGKLAGLLEIAGIGIVREPFRQSAPLWLVVDLVPPEAMIRHPPTRTAEILGHVVPLLSLPRREAALSTDILTTLAISGRLPD</sequence>
<comment type="caution">
    <text evidence="2">The sequence shown here is derived from an EMBL/GenBank/DDBJ whole genome shotgun (WGS) entry which is preliminary data.</text>
</comment>
<proteinExistence type="predicted"/>
<evidence type="ECO:0000259" key="1">
    <source>
        <dbReference type="Pfam" id="PF07475"/>
    </source>
</evidence>
<reference evidence="2 3" key="1">
    <citation type="submission" date="2020-01" db="EMBL/GenBank/DDBJ databases">
        <title>Jiella pacifica sp. nov.</title>
        <authorList>
            <person name="Xue Z."/>
            <person name="Zhu S."/>
            <person name="Chen J."/>
            <person name="Yang J."/>
        </authorList>
    </citation>
    <scope>NUCLEOTIDE SEQUENCE [LARGE SCALE GENOMIC DNA]</scope>
    <source>
        <strain evidence="2 3">40Bstr34</strain>
    </source>
</reference>
<dbReference type="Pfam" id="PF07475">
    <property type="entry name" value="Hpr_kinase_C"/>
    <property type="match status" value="1"/>
</dbReference>
<dbReference type="GO" id="GO:0000155">
    <property type="term" value="F:phosphorelay sensor kinase activity"/>
    <property type="evidence" value="ECO:0007669"/>
    <property type="project" value="InterPro"/>
</dbReference>
<dbReference type="EMBL" id="JAAAMG010000001">
    <property type="protein sequence ID" value="NDW02849.1"/>
    <property type="molecule type" value="Genomic_DNA"/>
</dbReference>
<dbReference type="GO" id="GO:0005524">
    <property type="term" value="F:ATP binding"/>
    <property type="evidence" value="ECO:0007669"/>
    <property type="project" value="InterPro"/>
</dbReference>
<gene>
    <name evidence="2" type="ORF">GTK09_00265</name>
</gene>
<dbReference type="RefSeq" id="WP_163460492.1">
    <property type="nucleotide sequence ID" value="NZ_JAAAMG010000001.1"/>
</dbReference>